<evidence type="ECO:0000256" key="7">
    <source>
        <dbReference type="SAM" id="Phobius"/>
    </source>
</evidence>
<evidence type="ECO:0000313" key="10">
    <source>
        <dbReference type="Proteomes" id="UP000199421"/>
    </source>
</evidence>
<feature type="transmembrane region" description="Helical" evidence="7">
    <location>
        <begin position="6"/>
        <end position="27"/>
    </location>
</feature>
<name>A0A1H7TRS4_OLID1</name>
<dbReference type="Gene3D" id="1.20.1540.10">
    <property type="entry name" value="Rhomboid-like"/>
    <property type="match status" value="1"/>
</dbReference>
<evidence type="ECO:0000259" key="8">
    <source>
        <dbReference type="Pfam" id="PF01694"/>
    </source>
</evidence>
<dbReference type="RefSeq" id="WP_093327039.1">
    <property type="nucleotide sequence ID" value="NZ_FOAF01000004.1"/>
</dbReference>
<dbReference type="SUPFAM" id="SSF144091">
    <property type="entry name" value="Rhomboid-like"/>
    <property type="match status" value="1"/>
</dbReference>
<keyword evidence="3 7" id="KW-0812">Transmembrane</keyword>
<feature type="transmembrane region" description="Helical" evidence="7">
    <location>
        <begin position="143"/>
        <end position="167"/>
    </location>
</feature>
<organism evidence="9 10">
    <name type="scientific">Olivibacter domesticus</name>
    <name type="common">Pseudosphingobacterium domesticum</name>
    <dbReference type="NCBI Taxonomy" id="407022"/>
    <lineage>
        <taxon>Bacteria</taxon>
        <taxon>Pseudomonadati</taxon>
        <taxon>Bacteroidota</taxon>
        <taxon>Sphingobacteriia</taxon>
        <taxon>Sphingobacteriales</taxon>
        <taxon>Sphingobacteriaceae</taxon>
        <taxon>Olivibacter</taxon>
    </lineage>
</organism>
<dbReference type="GO" id="GO:0016020">
    <property type="term" value="C:membrane"/>
    <property type="evidence" value="ECO:0007669"/>
    <property type="project" value="UniProtKB-SubCell"/>
</dbReference>
<dbReference type="InterPro" id="IPR035952">
    <property type="entry name" value="Rhomboid-like_sf"/>
</dbReference>
<feature type="transmembrane region" description="Helical" evidence="7">
    <location>
        <begin position="81"/>
        <end position="104"/>
    </location>
</feature>
<keyword evidence="10" id="KW-1185">Reference proteome</keyword>
<dbReference type="Pfam" id="PF01694">
    <property type="entry name" value="Rhomboid"/>
    <property type="match status" value="1"/>
</dbReference>
<feature type="domain" description="Peptidase S54 rhomboid" evidence="8">
    <location>
        <begin position="47"/>
        <end position="196"/>
    </location>
</feature>
<keyword evidence="6 7" id="KW-0472">Membrane</keyword>
<evidence type="ECO:0000256" key="3">
    <source>
        <dbReference type="ARBA" id="ARBA00022692"/>
    </source>
</evidence>
<dbReference type="PANTHER" id="PTHR43731">
    <property type="entry name" value="RHOMBOID PROTEASE"/>
    <property type="match status" value="1"/>
</dbReference>
<keyword evidence="5 7" id="KW-1133">Transmembrane helix</keyword>
<evidence type="ECO:0000256" key="5">
    <source>
        <dbReference type="ARBA" id="ARBA00022989"/>
    </source>
</evidence>
<reference evidence="10" key="1">
    <citation type="submission" date="2016-10" db="EMBL/GenBank/DDBJ databases">
        <authorList>
            <person name="Varghese N."/>
            <person name="Submissions S."/>
        </authorList>
    </citation>
    <scope>NUCLEOTIDE SEQUENCE [LARGE SCALE GENOMIC DNA]</scope>
    <source>
        <strain evidence="10">DSM 18733</strain>
    </source>
</reference>
<dbReference type="GO" id="GO:0006508">
    <property type="term" value="P:proteolysis"/>
    <property type="evidence" value="ECO:0007669"/>
    <property type="project" value="UniProtKB-KW"/>
</dbReference>
<dbReference type="Proteomes" id="UP000199421">
    <property type="component" value="Unassembled WGS sequence"/>
</dbReference>
<dbReference type="AlphaFoldDB" id="A0A1H7TRS4"/>
<dbReference type="OrthoDB" id="9807874at2"/>
<comment type="subcellular location">
    <subcellularLocation>
        <location evidence="1">Membrane</location>
        <topology evidence="1">Multi-pass membrane protein</topology>
    </subcellularLocation>
</comment>
<dbReference type="PANTHER" id="PTHR43731:SF14">
    <property type="entry name" value="PRESENILIN-ASSOCIATED RHOMBOID-LIKE PROTEIN, MITOCHONDRIAL"/>
    <property type="match status" value="1"/>
</dbReference>
<dbReference type="InterPro" id="IPR022764">
    <property type="entry name" value="Peptidase_S54_rhomboid_dom"/>
</dbReference>
<evidence type="ECO:0000256" key="6">
    <source>
        <dbReference type="ARBA" id="ARBA00023136"/>
    </source>
</evidence>
<feature type="transmembrane region" description="Helical" evidence="7">
    <location>
        <begin position="179"/>
        <end position="199"/>
    </location>
</feature>
<feature type="transmembrane region" description="Helical" evidence="7">
    <location>
        <begin position="116"/>
        <end position="137"/>
    </location>
</feature>
<evidence type="ECO:0000313" key="9">
    <source>
        <dbReference type="EMBL" id="SEL87265.1"/>
    </source>
</evidence>
<gene>
    <name evidence="9" type="ORF">SAMN05661044_03651</name>
</gene>
<comment type="similarity">
    <text evidence="2">Belongs to the peptidase S54 family.</text>
</comment>
<proteinExistence type="inferred from homology"/>
<dbReference type="STRING" id="407022.SAMN05661044_03651"/>
<dbReference type="EMBL" id="FOAF01000004">
    <property type="protein sequence ID" value="SEL87265.1"/>
    <property type="molecule type" value="Genomic_DNA"/>
</dbReference>
<sequence length="211" mass="23637">MESYIIETPVASLIFIFTLITSIYAFSHQDVLVKFMLHPYSVSRGQRVYTLITSGLIHKDWMHLFFNMFTFSFFGFQLEKILVSISSWGHVQFALIYFMSLILSDIGTMVKQKNNYNYHSLGASGAICGVLFSAILFQPTSYIGVFFIPIPAVVFGPLFLFYCIWAAKAGGRDGVNHDAHFYGALVGVALTIVLYPQVIGHFFNAVGQLVA</sequence>
<evidence type="ECO:0000256" key="4">
    <source>
        <dbReference type="ARBA" id="ARBA00022801"/>
    </source>
</evidence>
<evidence type="ECO:0000256" key="2">
    <source>
        <dbReference type="ARBA" id="ARBA00009045"/>
    </source>
</evidence>
<protein>
    <submittedName>
        <fullName evidence="9">Membrane associated serine protease, rhomboid family</fullName>
    </submittedName>
</protein>
<accession>A0A1H7TRS4</accession>
<dbReference type="InterPro" id="IPR050925">
    <property type="entry name" value="Rhomboid_protease_S54"/>
</dbReference>
<dbReference type="GO" id="GO:0004252">
    <property type="term" value="F:serine-type endopeptidase activity"/>
    <property type="evidence" value="ECO:0007669"/>
    <property type="project" value="InterPro"/>
</dbReference>
<keyword evidence="9" id="KW-0645">Protease</keyword>
<evidence type="ECO:0000256" key="1">
    <source>
        <dbReference type="ARBA" id="ARBA00004141"/>
    </source>
</evidence>
<keyword evidence="4" id="KW-0378">Hydrolase</keyword>